<dbReference type="Proteomes" id="UP001597252">
    <property type="component" value="Unassembled WGS sequence"/>
</dbReference>
<evidence type="ECO:0000256" key="2">
    <source>
        <dbReference type="ARBA" id="ARBA00022475"/>
    </source>
</evidence>
<dbReference type="Pfam" id="PF01943">
    <property type="entry name" value="Polysacc_synt"/>
    <property type="match status" value="1"/>
</dbReference>
<feature type="transmembrane region" description="Helical" evidence="6">
    <location>
        <begin position="444"/>
        <end position="463"/>
    </location>
</feature>
<evidence type="ECO:0000313" key="7">
    <source>
        <dbReference type="EMBL" id="MFD1485942.1"/>
    </source>
</evidence>
<dbReference type="InterPro" id="IPR050833">
    <property type="entry name" value="Poly_Biosynth_Transport"/>
</dbReference>
<comment type="subcellular location">
    <subcellularLocation>
        <location evidence="1">Cell membrane</location>
        <topology evidence="1">Multi-pass membrane protein</topology>
    </subcellularLocation>
</comment>
<accession>A0ABW4E7W9</accession>
<sequence length="522" mass="56772">MQNPQMKHLMKGAWTLSLAALIAKVLSAVYRVPFQNLVGDTGFYVYQQVYPIYGIGMTFALSGFPVFISKLVAEARVPNAQAEIAHQALVLLTWLSWAMFIGLSVFARPLATLMADPELTSLIQTVAFMFLTMPILATGRGYFQGTFDMSKTAVSQVVEQLVRVAVILLAAYFATKAHWSVYQMGAIAMSGAFFGGIAATLTLWPAYQRRFRQLRFTFPGLAAYQRLLGRFVREGGSIALFAALLIVLQLIDSFTVTRGLTASGVEMVAAKQLKGIYDRGQPLVQLGLVVATSLSATLLPSLTTAYARHQDRRFVQTAGQLLRFNLAFAAAASAGLIVLMPAVNWLLFGDVAGQFALQVNVLSIVFVAMINAYNAILQSLDRYRKMTWSLVVGFVVKLATNQWLTAQYGTAGASASTILALGVITLLLALQVPVMIRRELNQRYFLSKLGLTTVIMVAGVFGSELLLPLDSRLTAVGQAAAGVVFGVGLFITAATKLRLFTIREVLALPLGRRFLKAIQARS</sequence>
<evidence type="ECO:0000256" key="5">
    <source>
        <dbReference type="ARBA" id="ARBA00023136"/>
    </source>
</evidence>
<feature type="transmembrane region" description="Helical" evidence="6">
    <location>
        <begin position="283"/>
        <end position="303"/>
    </location>
</feature>
<feature type="transmembrane region" description="Helical" evidence="6">
    <location>
        <begin position="231"/>
        <end position="251"/>
    </location>
</feature>
<dbReference type="PANTHER" id="PTHR30250">
    <property type="entry name" value="PST FAMILY PREDICTED COLANIC ACID TRANSPORTER"/>
    <property type="match status" value="1"/>
</dbReference>
<keyword evidence="2" id="KW-1003">Cell membrane</keyword>
<comment type="caution">
    <text evidence="7">The sequence shown here is derived from an EMBL/GenBank/DDBJ whole genome shotgun (WGS) entry which is preliminary data.</text>
</comment>
<evidence type="ECO:0000256" key="3">
    <source>
        <dbReference type="ARBA" id="ARBA00022692"/>
    </source>
</evidence>
<dbReference type="CDD" id="cd13124">
    <property type="entry name" value="MATE_SpoVB_like"/>
    <property type="match status" value="1"/>
</dbReference>
<protein>
    <submittedName>
        <fullName evidence="7">Oligosaccharide flippase family protein</fullName>
    </submittedName>
</protein>
<keyword evidence="3 6" id="KW-0812">Transmembrane</keyword>
<feature type="transmembrane region" description="Helical" evidence="6">
    <location>
        <begin position="157"/>
        <end position="175"/>
    </location>
</feature>
<evidence type="ECO:0000313" key="8">
    <source>
        <dbReference type="Proteomes" id="UP001597252"/>
    </source>
</evidence>
<evidence type="ECO:0000256" key="4">
    <source>
        <dbReference type="ARBA" id="ARBA00022989"/>
    </source>
</evidence>
<evidence type="ECO:0000256" key="6">
    <source>
        <dbReference type="SAM" id="Phobius"/>
    </source>
</evidence>
<feature type="transmembrane region" description="Helical" evidence="6">
    <location>
        <begin position="51"/>
        <end position="72"/>
    </location>
</feature>
<feature type="transmembrane region" description="Helical" evidence="6">
    <location>
        <begin position="475"/>
        <end position="494"/>
    </location>
</feature>
<feature type="transmembrane region" description="Helical" evidence="6">
    <location>
        <begin position="411"/>
        <end position="432"/>
    </location>
</feature>
<keyword evidence="5 6" id="KW-0472">Membrane</keyword>
<dbReference type="InterPro" id="IPR002797">
    <property type="entry name" value="Polysacc_synth"/>
</dbReference>
<keyword evidence="8" id="KW-1185">Reference proteome</keyword>
<feature type="transmembrane region" description="Helical" evidence="6">
    <location>
        <begin position="324"/>
        <end position="343"/>
    </location>
</feature>
<name>A0ABW4E7W9_9LACO</name>
<feature type="transmembrane region" description="Helical" evidence="6">
    <location>
        <begin position="84"/>
        <end position="107"/>
    </location>
</feature>
<evidence type="ECO:0000256" key="1">
    <source>
        <dbReference type="ARBA" id="ARBA00004651"/>
    </source>
</evidence>
<dbReference type="EMBL" id="JBHTON010000050">
    <property type="protein sequence ID" value="MFD1485942.1"/>
    <property type="molecule type" value="Genomic_DNA"/>
</dbReference>
<dbReference type="RefSeq" id="WP_125751653.1">
    <property type="nucleotide sequence ID" value="NZ_JBHTON010000050.1"/>
</dbReference>
<keyword evidence="4 6" id="KW-1133">Transmembrane helix</keyword>
<feature type="transmembrane region" description="Helical" evidence="6">
    <location>
        <begin position="119"/>
        <end position="137"/>
    </location>
</feature>
<organism evidence="7 8">
    <name type="scientific">Lacticaseibacillus baoqingensis</name>
    <dbReference type="NCBI Taxonomy" id="2486013"/>
    <lineage>
        <taxon>Bacteria</taxon>
        <taxon>Bacillati</taxon>
        <taxon>Bacillota</taxon>
        <taxon>Bacilli</taxon>
        <taxon>Lactobacillales</taxon>
        <taxon>Lactobacillaceae</taxon>
        <taxon>Lacticaseibacillus</taxon>
    </lineage>
</organism>
<gene>
    <name evidence="7" type="ORF">ACFQ5J_11955</name>
</gene>
<feature type="transmembrane region" description="Helical" evidence="6">
    <location>
        <begin position="388"/>
        <end position="405"/>
    </location>
</feature>
<feature type="transmembrane region" description="Helical" evidence="6">
    <location>
        <begin position="181"/>
        <end position="207"/>
    </location>
</feature>
<dbReference type="PANTHER" id="PTHR30250:SF29">
    <property type="entry name" value="POLYSACCHARIDE BIOSYNTHESIS PROTEIN C-TERMINAL DOMAIN-CONTAINING PROTEIN"/>
    <property type="match status" value="1"/>
</dbReference>
<dbReference type="InterPro" id="IPR024923">
    <property type="entry name" value="PG_synth_SpoVB"/>
</dbReference>
<feature type="transmembrane region" description="Helical" evidence="6">
    <location>
        <begin position="355"/>
        <end position="376"/>
    </location>
</feature>
<reference evidence="8" key="1">
    <citation type="journal article" date="2019" name="Int. J. Syst. Evol. Microbiol.">
        <title>The Global Catalogue of Microorganisms (GCM) 10K type strain sequencing project: providing services to taxonomists for standard genome sequencing and annotation.</title>
        <authorList>
            <consortium name="The Broad Institute Genomics Platform"/>
            <consortium name="The Broad Institute Genome Sequencing Center for Infectious Disease"/>
            <person name="Wu L."/>
            <person name="Ma J."/>
        </authorList>
    </citation>
    <scope>NUCLEOTIDE SEQUENCE [LARGE SCALE GENOMIC DNA]</scope>
    <source>
        <strain evidence="8">CCM 8903</strain>
    </source>
</reference>
<proteinExistence type="predicted"/>